<evidence type="ECO:0000313" key="4">
    <source>
        <dbReference type="Proteomes" id="UP000001935"/>
    </source>
</evidence>
<feature type="region of interest" description="Disordered" evidence="1">
    <location>
        <begin position="1"/>
        <end position="23"/>
    </location>
</feature>
<dbReference type="InterPro" id="IPR002645">
    <property type="entry name" value="STAS_dom"/>
</dbReference>
<dbReference type="AlphaFoldDB" id="Q2IMF1"/>
<evidence type="ECO:0000313" key="3">
    <source>
        <dbReference type="EMBL" id="ABC79981.1"/>
    </source>
</evidence>
<reference evidence="3 4" key="1">
    <citation type="submission" date="2006-01" db="EMBL/GenBank/DDBJ databases">
        <title>Complete sequence of Anaeromyxobacter dehalogenans 2CP-C.</title>
        <authorList>
            <consortium name="US DOE Joint Genome Institute"/>
            <person name="Copeland A."/>
            <person name="Lucas S."/>
            <person name="Lapidus A."/>
            <person name="Barry K."/>
            <person name="Detter J.C."/>
            <person name="Glavina T."/>
            <person name="Hammon N."/>
            <person name="Israni S."/>
            <person name="Pitluck S."/>
            <person name="Brettin T."/>
            <person name="Bruce D."/>
            <person name="Han C."/>
            <person name="Tapia R."/>
            <person name="Gilna P."/>
            <person name="Kiss H."/>
            <person name="Schmutz J."/>
            <person name="Larimer F."/>
            <person name="Land M."/>
            <person name="Kyrpides N."/>
            <person name="Anderson I."/>
            <person name="Sanford R.A."/>
            <person name="Ritalahti K.M."/>
            <person name="Thomas H.S."/>
            <person name="Kirby J.R."/>
            <person name="Zhulin I.B."/>
            <person name="Loeffler F.E."/>
            <person name="Richardson P."/>
        </authorList>
    </citation>
    <scope>NUCLEOTIDE SEQUENCE [LARGE SCALE GENOMIC DNA]</scope>
    <source>
        <strain evidence="3 4">2CP-C</strain>
    </source>
</reference>
<dbReference type="KEGG" id="ade:Adeh_0204"/>
<proteinExistence type="predicted"/>
<dbReference type="Proteomes" id="UP000001935">
    <property type="component" value="Chromosome"/>
</dbReference>
<feature type="compositionally biased region" description="Pro residues" evidence="1">
    <location>
        <begin position="1"/>
        <end position="12"/>
    </location>
</feature>
<dbReference type="EMBL" id="CP000251">
    <property type="protein sequence ID" value="ABC79981.1"/>
    <property type="molecule type" value="Genomic_DNA"/>
</dbReference>
<dbReference type="Pfam" id="PF13466">
    <property type="entry name" value="STAS_2"/>
    <property type="match status" value="1"/>
</dbReference>
<dbReference type="PROSITE" id="PS50801">
    <property type="entry name" value="STAS"/>
    <property type="match status" value="1"/>
</dbReference>
<dbReference type="SUPFAM" id="SSF52091">
    <property type="entry name" value="SpoIIaa-like"/>
    <property type="match status" value="1"/>
</dbReference>
<feature type="domain" description="STAS" evidence="2">
    <location>
        <begin position="97"/>
        <end position="176"/>
    </location>
</feature>
<protein>
    <recommendedName>
        <fullName evidence="2">STAS domain-containing protein</fullName>
    </recommendedName>
</protein>
<dbReference type="InterPro" id="IPR058548">
    <property type="entry name" value="MlaB-like_STAS"/>
</dbReference>
<name>Q2IMF1_ANADE</name>
<sequence length="176" mass="18324">MAPSRAGPPPPGRGWGAAGPAARKAPLWAARPCADRVGSRPPTARRRRRCVIMPSPRVCGSCGRTRIILGAASVAPSARRPGETAMEAAIALEANAISLDGVLDVPTARRLAAQLAAAAPGSLVRIDLTHVRELHDFGLAVLAQALSARGIRASFRGLGQHQLRLLRYLGLDAVAA</sequence>
<evidence type="ECO:0000256" key="1">
    <source>
        <dbReference type="SAM" id="MobiDB-lite"/>
    </source>
</evidence>
<dbReference type="HOGENOM" id="CLU_1522125_0_0_7"/>
<dbReference type="STRING" id="290397.Adeh_0204"/>
<accession>Q2IMF1</accession>
<organism evidence="3 4">
    <name type="scientific">Anaeromyxobacter dehalogenans (strain 2CP-C)</name>
    <dbReference type="NCBI Taxonomy" id="290397"/>
    <lineage>
        <taxon>Bacteria</taxon>
        <taxon>Pseudomonadati</taxon>
        <taxon>Myxococcota</taxon>
        <taxon>Myxococcia</taxon>
        <taxon>Myxococcales</taxon>
        <taxon>Cystobacterineae</taxon>
        <taxon>Anaeromyxobacteraceae</taxon>
        <taxon>Anaeromyxobacter</taxon>
    </lineage>
</organism>
<evidence type="ECO:0000259" key="2">
    <source>
        <dbReference type="PROSITE" id="PS50801"/>
    </source>
</evidence>
<gene>
    <name evidence="3" type="ordered locus">Adeh_0204</name>
</gene>
<dbReference type="InterPro" id="IPR036513">
    <property type="entry name" value="STAS_dom_sf"/>
</dbReference>
<dbReference type="Gene3D" id="3.30.750.24">
    <property type="entry name" value="STAS domain"/>
    <property type="match status" value="1"/>
</dbReference>